<evidence type="ECO:0000256" key="2">
    <source>
        <dbReference type="SAM" id="Phobius"/>
    </source>
</evidence>
<feature type="region of interest" description="Disordered" evidence="1">
    <location>
        <begin position="147"/>
        <end position="185"/>
    </location>
</feature>
<evidence type="ECO:0008006" key="5">
    <source>
        <dbReference type="Google" id="ProtNLM"/>
    </source>
</evidence>
<feature type="compositionally biased region" description="Low complexity" evidence="1">
    <location>
        <begin position="22"/>
        <end position="43"/>
    </location>
</feature>
<evidence type="ECO:0000313" key="4">
    <source>
        <dbReference type="Proteomes" id="UP001278500"/>
    </source>
</evidence>
<keyword evidence="2" id="KW-0812">Transmembrane</keyword>
<dbReference type="Gene3D" id="2.120.10.70">
    <property type="entry name" value="Fucose-specific lectin"/>
    <property type="match status" value="1"/>
</dbReference>
<keyword evidence="2" id="KW-0472">Membrane</keyword>
<evidence type="ECO:0000313" key="3">
    <source>
        <dbReference type="EMBL" id="KAK3334538.1"/>
    </source>
</evidence>
<dbReference type="EMBL" id="JAUEPP010000010">
    <property type="protein sequence ID" value="KAK3334538.1"/>
    <property type="molecule type" value="Genomic_DNA"/>
</dbReference>
<sequence length="543" mass="57974">MAHQIPPPGEGYYVPNHATHHPYQYAQGQPYPQEQPYNQGQPQLHAQGQPGPDQSPNWADGLEVVPQEQLKHTQHWPEVRQEEVGKELSPTTALVNQWKYNAGQAPEVADPQPGAKPSRKRLWIILGSVLAVIVIVAAVVGGVVGSKAARDSKSSTAPGLDTGGDGGSSITIPSPSQTTTGGGATSTSAAAVAGVIRSGSPLTVASWRNDKGNVGLYLFYQDKSNDVYYIKYDGSSWGKPVNTITGLRRNTHLTATIILNGLGNLVRPHVILTYIGAGPTVLGRVINENNNPAISNDDEFNNLSLNALANSSTTSYFPAAVYQDPSGELGQARVVMLHWLNRMTGIMALPGTRLAMAPISSRWANYSASGGYGLIYQEPSGRLAAAVLNLGPDSRVDAVSPWFNSSIFPSNINPPNGAPLTAWVTSRPSSPSHFPNTYILYLDSNSNIQMVYTSFSGSGDGSVTWKTSEPEALKGLDKDTEIGCVLMASIDKDQNGNEVPIEEDSEEVNRCFFQKGGKLVEARMSGSAGTGEWKIVGEVPLPS</sequence>
<feature type="region of interest" description="Disordered" evidence="1">
    <location>
        <begin position="1"/>
        <end position="59"/>
    </location>
</feature>
<feature type="compositionally biased region" description="Low complexity" evidence="1">
    <location>
        <begin position="168"/>
        <end position="185"/>
    </location>
</feature>
<comment type="caution">
    <text evidence="3">The sequence shown here is derived from an EMBL/GenBank/DDBJ whole genome shotgun (WGS) entry which is preliminary data.</text>
</comment>
<proteinExistence type="predicted"/>
<evidence type="ECO:0000256" key="1">
    <source>
        <dbReference type="SAM" id="MobiDB-lite"/>
    </source>
</evidence>
<feature type="transmembrane region" description="Helical" evidence="2">
    <location>
        <begin position="122"/>
        <end position="144"/>
    </location>
</feature>
<keyword evidence="4" id="KW-1185">Reference proteome</keyword>
<reference evidence="3" key="1">
    <citation type="journal article" date="2023" name="Mol. Phylogenet. Evol.">
        <title>Genome-scale phylogeny and comparative genomics of the fungal order Sordariales.</title>
        <authorList>
            <person name="Hensen N."/>
            <person name="Bonometti L."/>
            <person name="Westerberg I."/>
            <person name="Brannstrom I.O."/>
            <person name="Guillou S."/>
            <person name="Cros-Aarteil S."/>
            <person name="Calhoun S."/>
            <person name="Haridas S."/>
            <person name="Kuo A."/>
            <person name="Mondo S."/>
            <person name="Pangilinan J."/>
            <person name="Riley R."/>
            <person name="LaButti K."/>
            <person name="Andreopoulos B."/>
            <person name="Lipzen A."/>
            <person name="Chen C."/>
            <person name="Yan M."/>
            <person name="Daum C."/>
            <person name="Ng V."/>
            <person name="Clum A."/>
            <person name="Steindorff A."/>
            <person name="Ohm R.A."/>
            <person name="Martin F."/>
            <person name="Silar P."/>
            <person name="Natvig D.O."/>
            <person name="Lalanne C."/>
            <person name="Gautier V."/>
            <person name="Ament-Velasquez S.L."/>
            <person name="Kruys A."/>
            <person name="Hutchinson M.I."/>
            <person name="Powell A.J."/>
            <person name="Barry K."/>
            <person name="Miller A.N."/>
            <person name="Grigoriev I.V."/>
            <person name="Debuchy R."/>
            <person name="Gladieux P."/>
            <person name="Hiltunen Thoren M."/>
            <person name="Johannesson H."/>
        </authorList>
    </citation>
    <scope>NUCLEOTIDE SEQUENCE</scope>
    <source>
        <strain evidence="3">CBS 560.94</strain>
    </source>
</reference>
<keyword evidence="2" id="KW-1133">Transmembrane helix</keyword>
<dbReference type="GeneID" id="87868527"/>
<organism evidence="3 4">
    <name type="scientific">Neurospora tetraspora</name>
    <dbReference type="NCBI Taxonomy" id="94610"/>
    <lineage>
        <taxon>Eukaryota</taxon>
        <taxon>Fungi</taxon>
        <taxon>Dikarya</taxon>
        <taxon>Ascomycota</taxon>
        <taxon>Pezizomycotina</taxon>
        <taxon>Sordariomycetes</taxon>
        <taxon>Sordariomycetidae</taxon>
        <taxon>Sordariales</taxon>
        <taxon>Sordariaceae</taxon>
        <taxon>Neurospora</taxon>
    </lineage>
</organism>
<dbReference type="AlphaFoldDB" id="A0AAE0J061"/>
<dbReference type="Proteomes" id="UP001278500">
    <property type="component" value="Unassembled WGS sequence"/>
</dbReference>
<gene>
    <name evidence="3" type="ORF">B0H65DRAFT_76111</name>
</gene>
<dbReference type="SUPFAM" id="SSF89372">
    <property type="entry name" value="Fucose-specific lectin"/>
    <property type="match status" value="1"/>
</dbReference>
<accession>A0AAE0J061</accession>
<name>A0AAE0J061_9PEZI</name>
<protein>
    <recommendedName>
        <fullName evidence="5">Fucose-specific lectin</fullName>
    </recommendedName>
</protein>
<dbReference type="RefSeq" id="XP_062676704.1">
    <property type="nucleotide sequence ID" value="XM_062831373.1"/>
</dbReference>
<reference evidence="3" key="2">
    <citation type="submission" date="2023-06" db="EMBL/GenBank/DDBJ databases">
        <authorList>
            <consortium name="Lawrence Berkeley National Laboratory"/>
            <person name="Haridas S."/>
            <person name="Hensen N."/>
            <person name="Bonometti L."/>
            <person name="Westerberg I."/>
            <person name="Brannstrom I.O."/>
            <person name="Guillou S."/>
            <person name="Cros-Aarteil S."/>
            <person name="Calhoun S."/>
            <person name="Kuo A."/>
            <person name="Mondo S."/>
            <person name="Pangilinan J."/>
            <person name="Riley R."/>
            <person name="Labutti K."/>
            <person name="Andreopoulos B."/>
            <person name="Lipzen A."/>
            <person name="Chen C."/>
            <person name="Yanf M."/>
            <person name="Daum C."/>
            <person name="Ng V."/>
            <person name="Clum A."/>
            <person name="Steindorff A."/>
            <person name="Ohm R."/>
            <person name="Martin F."/>
            <person name="Silar P."/>
            <person name="Natvig D."/>
            <person name="Lalanne C."/>
            <person name="Gautier V."/>
            <person name="Ament-Velasquez S.L."/>
            <person name="Kruys A."/>
            <person name="Hutchinson M.I."/>
            <person name="Powell A.J."/>
            <person name="Barry K."/>
            <person name="Miller A.N."/>
            <person name="Grigoriev I.V."/>
            <person name="Debuchy R."/>
            <person name="Gladieux P."/>
            <person name="Thoren M.H."/>
            <person name="Johannesson H."/>
        </authorList>
    </citation>
    <scope>NUCLEOTIDE SEQUENCE</scope>
    <source>
        <strain evidence="3">CBS 560.94</strain>
    </source>
</reference>